<evidence type="ECO:0000256" key="6">
    <source>
        <dbReference type="PIRSR" id="PIRSR606710-2"/>
    </source>
</evidence>
<dbReference type="EMBL" id="RAPY01000001">
    <property type="protein sequence ID" value="RKE56901.1"/>
    <property type="molecule type" value="Genomic_DNA"/>
</dbReference>
<dbReference type="CDD" id="cd18616">
    <property type="entry name" value="GH43_ABN-like"/>
    <property type="match status" value="1"/>
</dbReference>
<keyword evidence="3 7" id="KW-0378">Hydrolase</keyword>
<dbReference type="RefSeq" id="WP_120258514.1">
    <property type="nucleotide sequence ID" value="NZ_RAPY01000001.1"/>
</dbReference>
<evidence type="ECO:0000313" key="9">
    <source>
        <dbReference type="Proteomes" id="UP000286246"/>
    </source>
</evidence>
<comment type="similarity">
    <text evidence="2 7">Belongs to the glycosyl hydrolase 43 family.</text>
</comment>
<dbReference type="InterPro" id="IPR023296">
    <property type="entry name" value="Glyco_hydro_beta-prop_sf"/>
</dbReference>
<dbReference type="Gene3D" id="2.115.10.20">
    <property type="entry name" value="Glycosyl hydrolase domain, family 43"/>
    <property type="match status" value="1"/>
</dbReference>
<reference evidence="8 9" key="1">
    <citation type="submission" date="2018-09" db="EMBL/GenBank/DDBJ databases">
        <title>Genomic Encyclopedia of Type Strains, Phase III (KMG-III): the genomes of soil and plant-associated and newly described type strains.</title>
        <authorList>
            <person name="Whitman W."/>
        </authorList>
    </citation>
    <scope>NUCLEOTIDE SEQUENCE [LARGE SCALE GENOMIC DNA]</scope>
    <source>
        <strain evidence="8 9">CECT 7938</strain>
    </source>
</reference>
<dbReference type="Proteomes" id="UP000286246">
    <property type="component" value="Unassembled WGS sequence"/>
</dbReference>
<evidence type="ECO:0000256" key="1">
    <source>
        <dbReference type="ARBA" id="ARBA00004834"/>
    </source>
</evidence>
<protein>
    <submittedName>
        <fullName evidence="8">Arabinan endo-1,5-alpha-L-arabinosidase</fullName>
    </submittedName>
</protein>
<feature type="active site" description="Proton donor" evidence="5">
    <location>
        <position position="227"/>
    </location>
</feature>
<dbReference type="GO" id="GO:0004553">
    <property type="term" value="F:hydrolase activity, hydrolyzing O-glycosyl compounds"/>
    <property type="evidence" value="ECO:0007669"/>
    <property type="project" value="InterPro"/>
</dbReference>
<evidence type="ECO:0000256" key="7">
    <source>
        <dbReference type="RuleBase" id="RU361187"/>
    </source>
</evidence>
<keyword evidence="4 7" id="KW-0326">Glycosidase</keyword>
<dbReference type="GO" id="GO:0005975">
    <property type="term" value="P:carbohydrate metabolic process"/>
    <property type="evidence" value="ECO:0007669"/>
    <property type="project" value="InterPro"/>
</dbReference>
<comment type="pathway">
    <text evidence="1">Glycan metabolism; L-arabinan degradation.</text>
</comment>
<dbReference type="AlphaFoldDB" id="A0A420BJE6"/>
<evidence type="ECO:0000256" key="2">
    <source>
        <dbReference type="ARBA" id="ARBA00009865"/>
    </source>
</evidence>
<keyword evidence="9" id="KW-1185">Reference proteome</keyword>
<proteinExistence type="inferred from homology"/>
<dbReference type="OrthoDB" id="9801455at2"/>
<sequence length="363" mass="40323">MLQLTLLKYCSGVLYLCLLSSCKSSSGSGAQTIQTTGASVKKTTYINPVFEPILADPTVVRDLQNKLFYAYGTADNWGDGKGQRLVSILQSKDLVHWTWIGTAFSAKPNWKSEGGIWAPDVVLLNGKYVMYYAYSTWGDPNPGIGVAVADKPEGPFIDRGKLFDSKSIDVPNSIDPYFFREKSHNYLFWGSFSDAATQGTYGVSLDNDGTQVPDLNKKFKVAAGDFEAVVIHKRKDYYYFIGSKGSCCEGEKSSYHVLVGRSKNLMGPYLDREGRDLAQRGNGTLLLKGNDKFVGTGHTSRIITDDQGNDWLLYHAMDPKRPRVSTGGNRRMLLLDKVIWTEDWPRIEGETSSVIAKEAPIFK</sequence>
<gene>
    <name evidence="8" type="ORF">DFQ12_1774</name>
</gene>
<comment type="caution">
    <text evidence="8">The sequence shown here is derived from an EMBL/GenBank/DDBJ whole genome shotgun (WGS) entry which is preliminary data.</text>
</comment>
<evidence type="ECO:0000256" key="5">
    <source>
        <dbReference type="PIRSR" id="PIRSR606710-1"/>
    </source>
</evidence>
<evidence type="ECO:0000256" key="4">
    <source>
        <dbReference type="ARBA" id="ARBA00023295"/>
    </source>
</evidence>
<organism evidence="8 9">
    <name type="scientific">Sphingobacterium detergens</name>
    <dbReference type="NCBI Taxonomy" id="1145106"/>
    <lineage>
        <taxon>Bacteria</taxon>
        <taxon>Pseudomonadati</taxon>
        <taxon>Bacteroidota</taxon>
        <taxon>Sphingobacteriia</taxon>
        <taxon>Sphingobacteriales</taxon>
        <taxon>Sphingobacteriaceae</taxon>
        <taxon>Sphingobacterium</taxon>
    </lineage>
</organism>
<dbReference type="PANTHER" id="PTHR43301:SF3">
    <property type="entry name" value="ARABINAN ENDO-1,5-ALPHA-L-ARABINOSIDASE A-RELATED"/>
    <property type="match status" value="1"/>
</dbReference>
<feature type="site" description="Important for catalytic activity, responsible for pKa modulation of the active site Glu and correct orientation of both the proton donor and substrate" evidence="6">
    <location>
        <position position="175"/>
    </location>
</feature>
<evidence type="ECO:0000313" key="8">
    <source>
        <dbReference type="EMBL" id="RKE56901.1"/>
    </source>
</evidence>
<dbReference type="Pfam" id="PF04616">
    <property type="entry name" value="Glyco_hydro_43"/>
    <property type="match status" value="1"/>
</dbReference>
<dbReference type="InterPro" id="IPR050727">
    <property type="entry name" value="GH43_arabinanases"/>
</dbReference>
<feature type="active site" description="Proton acceptor" evidence="5">
    <location>
        <position position="56"/>
    </location>
</feature>
<name>A0A420BJE6_SPHD1</name>
<dbReference type="PANTHER" id="PTHR43301">
    <property type="entry name" value="ARABINAN ENDO-1,5-ALPHA-L-ARABINOSIDASE"/>
    <property type="match status" value="1"/>
</dbReference>
<dbReference type="SUPFAM" id="SSF75005">
    <property type="entry name" value="Arabinanase/levansucrase/invertase"/>
    <property type="match status" value="1"/>
</dbReference>
<dbReference type="InterPro" id="IPR006710">
    <property type="entry name" value="Glyco_hydro_43"/>
</dbReference>
<evidence type="ECO:0000256" key="3">
    <source>
        <dbReference type="ARBA" id="ARBA00022801"/>
    </source>
</evidence>
<accession>A0A420BJE6</accession>